<dbReference type="EMBL" id="CP034204">
    <property type="protein sequence ID" value="QBZ54125.1"/>
    <property type="molecule type" value="Genomic_DNA"/>
</dbReference>
<evidence type="ECO:0000313" key="1">
    <source>
        <dbReference type="EMBL" id="QBZ54125.1"/>
    </source>
</evidence>
<organism evidence="1 2">
    <name type="scientific">Pyricularia oryzae</name>
    <name type="common">Rice blast fungus</name>
    <name type="synonym">Magnaporthe oryzae</name>
    <dbReference type="NCBI Taxonomy" id="318829"/>
    <lineage>
        <taxon>Eukaryota</taxon>
        <taxon>Fungi</taxon>
        <taxon>Dikarya</taxon>
        <taxon>Ascomycota</taxon>
        <taxon>Pezizomycotina</taxon>
        <taxon>Sordariomycetes</taxon>
        <taxon>Sordariomycetidae</taxon>
        <taxon>Magnaporthales</taxon>
        <taxon>Pyriculariaceae</taxon>
        <taxon>Pyricularia</taxon>
    </lineage>
</organism>
<proteinExistence type="predicted"/>
<sequence length="147" mass="17050">MRRPMAAFGFAPPRPQFVSFISPPPVLRRRQKPFPVFGMQTISTALVMELSMPPEEKCLRARHFSAFFFACNLIRTFLTASTIFAMEIPRAAIFAVTIRPVQVFRNLKFEIRRALLETKRITFLNDPLPDKPRGNNDNYRFAQKRAM</sequence>
<accession>A0A4V1C4U7</accession>
<dbReference type="Proteomes" id="UP000294847">
    <property type="component" value="Chromosome 1"/>
</dbReference>
<name>A0A4V1C4U7_PYROR</name>
<reference evidence="1 2" key="1">
    <citation type="journal article" date="2019" name="Mol. Biol. Evol.">
        <title>Blast fungal genomes show frequent chromosomal changes, gene gains and losses, and effector gene turnover.</title>
        <authorList>
            <person name="Gomez Luciano L.B."/>
            <person name="Jason Tsai I."/>
            <person name="Chuma I."/>
            <person name="Tosa Y."/>
            <person name="Chen Y.H."/>
            <person name="Li J.Y."/>
            <person name="Li M.Y."/>
            <person name="Jade Lu M.Y."/>
            <person name="Nakayashiki H."/>
            <person name="Li W.H."/>
        </authorList>
    </citation>
    <scope>NUCLEOTIDE SEQUENCE [LARGE SCALE GENOMIC DNA]</scope>
    <source>
        <strain evidence="1">MZ5-1-6</strain>
    </source>
</reference>
<gene>
    <name evidence="1" type="ORF">PoMZ_09817</name>
</gene>
<protein>
    <submittedName>
        <fullName evidence="1">Uncharacterized protein</fullName>
    </submittedName>
</protein>
<evidence type="ECO:0000313" key="2">
    <source>
        <dbReference type="Proteomes" id="UP000294847"/>
    </source>
</evidence>
<dbReference type="AlphaFoldDB" id="A0A4V1C4U7"/>